<protein>
    <submittedName>
        <fullName evidence="2">Phosphopantothenoylcysteine decarboxylase</fullName>
    </submittedName>
</protein>
<dbReference type="Proteomes" id="UP001500840">
    <property type="component" value="Unassembled WGS sequence"/>
</dbReference>
<dbReference type="InterPro" id="IPR007085">
    <property type="entry name" value="DNA/pantothenate-metab_flavo_C"/>
</dbReference>
<evidence type="ECO:0000313" key="2">
    <source>
        <dbReference type="EMBL" id="GAA4456738.1"/>
    </source>
</evidence>
<name>A0ABP8MXR1_9BACT</name>
<dbReference type="EMBL" id="BAABGA010000039">
    <property type="protein sequence ID" value="GAA4456738.1"/>
    <property type="molecule type" value="Genomic_DNA"/>
</dbReference>
<proteinExistence type="predicted"/>
<dbReference type="Gene3D" id="3.40.50.10300">
    <property type="entry name" value="CoaB-like"/>
    <property type="match status" value="1"/>
</dbReference>
<evidence type="ECO:0000313" key="3">
    <source>
        <dbReference type="Proteomes" id="UP001500840"/>
    </source>
</evidence>
<dbReference type="RefSeq" id="WP_339942790.1">
    <property type="nucleotide sequence ID" value="NZ_BAABGA010000039.1"/>
</dbReference>
<dbReference type="InterPro" id="IPR035929">
    <property type="entry name" value="CoaB-like_sf"/>
</dbReference>
<feature type="domain" description="DNA/pantothenate metabolism flavoprotein C-terminal" evidence="1">
    <location>
        <begin position="3"/>
        <end position="205"/>
    </location>
</feature>
<evidence type="ECO:0000259" key="1">
    <source>
        <dbReference type="Pfam" id="PF04127"/>
    </source>
</evidence>
<dbReference type="SUPFAM" id="SSF102645">
    <property type="entry name" value="CoaB-like"/>
    <property type="match status" value="1"/>
</dbReference>
<comment type="caution">
    <text evidence="2">The sequence shown here is derived from an EMBL/GenBank/DDBJ whole genome shotgun (WGS) entry which is preliminary data.</text>
</comment>
<organism evidence="2 3">
    <name type="scientific">Novipirellula rosea</name>
    <dbReference type="NCBI Taxonomy" id="1031540"/>
    <lineage>
        <taxon>Bacteria</taxon>
        <taxon>Pseudomonadati</taxon>
        <taxon>Planctomycetota</taxon>
        <taxon>Planctomycetia</taxon>
        <taxon>Pirellulales</taxon>
        <taxon>Pirellulaceae</taxon>
        <taxon>Novipirellula</taxon>
    </lineage>
</organism>
<reference evidence="3" key="1">
    <citation type="journal article" date="2019" name="Int. J. Syst. Evol. Microbiol.">
        <title>The Global Catalogue of Microorganisms (GCM) 10K type strain sequencing project: providing services to taxonomists for standard genome sequencing and annotation.</title>
        <authorList>
            <consortium name="The Broad Institute Genomics Platform"/>
            <consortium name="The Broad Institute Genome Sequencing Center for Infectious Disease"/>
            <person name="Wu L."/>
            <person name="Ma J."/>
        </authorList>
    </citation>
    <scope>NUCLEOTIDE SEQUENCE [LARGE SCALE GENOMIC DNA]</scope>
    <source>
        <strain evidence="3">JCM 17759</strain>
    </source>
</reference>
<keyword evidence="3" id="KW-1185">Reference proteome</keyword>
<dbReference type="Pfam" id="PF04127">
    <property type="entry name" value="DFP"/>
    <property type="match status" value="1"/>
</dbReference>
<accession>A0ABP8MXR1</accession>
<sequence length="215" mass="23167">MARILITSGPTRQYLDPVRYLTNASSGRMGAALTKAAIDAGHDVVVVSGPVSVEYPAAATVIPVVTTDEMLAAAVEAFESCDGAIGAAAPCDYMPRLVSSQKIAKTGEPLRLELIETADVVATLGQRKRDDQWVVGFALETEDRRFRATVKLESKHCDLMVSNGPQAIDSNQNDVELLDARGNVIAEIHGDKDFVADELVRHISEQLTHRAAKLQ</sequence>
<gene>
    <name evidence="2" type="ORF">GCM10023156_32530</name>
</gene>